<feature type="transmembrane region" description="Helical" evidence="1">
    <location>
        <begin position="119"/>
        <end position="138"/>
    </location>
</feature>
<keyword evidence="1" id="KW-0812">Transmembrane</keyword>
<keyword evidence="3" id="KW-1185">Reference proteome</keyword>
<name>A0ABR3BG92_PHYBL</name>
<reference evidence="2 3" key="1">
    <citation type="submission" date="2024-04" db="EMBL/GenBank/DDBJ databases">
        <title>Symmetric and asymmetric DNA N6-adenine methylation regulates different biological responses in Mucorales.</title>
        <authorList>
            <consortium name="Lawrence Berkeley National Laboratory"/>
            <person name="Lax C."/>
            <person name="Mondo S.J."/>
            <person name="Osorio-Concepcion M."/>
            <person name="Muszewska A."/>
            <person name="Corrochano-Luque M."/>
            <person name="Gutierrez G."/>
            <person name="Riley R."/>
            <person name="Lipzen A."/>
            <person name="Guo J."/>
            <person name="Hundley H."/>
            <person name="Amirebrahimi M."/>
            <person name="Ng V."/>
            <person name="Lorenzo-Gutierrez D."/>
            <person name="Binder U."/>
            <person name="Yang J."/>
            <person name="Song Y."/>
            <person name="Canovas D."/>
            <person name="Navarro E."/>
            <person name="Freitag M."/>
            <person name="Gabaldon T."/>
            <person name="Grigoriev I.V."/>
            <person name="Corrochano L.M."/>
            <person name="Nicolas F.E."/>
            <person name="Garre V."/>
        </authorList>
    </citation>
    <scope>NUCLEOTIDE SEQUENCE [LARGE SCALE GENOMIC DNA]</scope>
    <source>
        <strain evidence="2 3">L51</strain>
    </source>
</reference>
<organism evidence="2 3">
    <name type="scientific">Phycomyces blakesleeanus</name>
    <dbReference type="NCBI Taxonomy" id="4837"/>
    <lineage>
        <taxon>Eukaryota</taxon>
        <taxon>Fungi</taxon>
        <taxon>Fungi incertae sedis</taxon>
        <taxon>Mucoromycota</taxon>
        <taxon>Mucoromycotina</taxon>
        <taxon>Mucoromycetes</taxon>
        <taxon>Mucorales</taxon>
        <taxon>Phycomycetaceae</taxon>
        <taxon>Phycomyces</taxon>
    </lineage>
</organism>
<comment type="caution">
    <text evidence="2">The sequence shown here is derived from an EMBL/GenBank/DDBJ whole genome shotgun (WGS) entry which is preliminary data.</text>
</comment>
<gene>
    <name evidence="2" type="ORF">J3Q64DRAFT_1077861</name>
</gene>
<keyword evidence="1" id="KW-0472">Membrane</keyword>
<sequence>MCLLFLLRKKNYTCNLEFILTVDFSIHLNKTEKKNRNFGCFSLLLADISNEPRCIEYKVIIMIVTIRKIIISFLKRKRKKGDRLCNHGLYLALCYKYLLTVVVVVVLMMMMMIMTPTTLPHPSLLLYLSFLSFYVLIYSR</sequence>
<evidence type="ECO:0000313" key="2">
    <source>
        <dbReference type="EMBL" id="KAL0097886.1"/>
    </source>
</evidence>
<dbReference type="Proteomes" id="UP001448207">
    <property type="component" value="Unassembled WGS sequence"/>
</dbReference>
<dbReference type="EMBL" id="JBCLYO010000001">
    <property type="protein sequence ID" value="KAL0097886.1"/>
    <property type="molecule type" value="Genomic_DNA"/>
</dbReference>
<keyword evidence="1" id="KW-1133">Transmembrane helix</keyword>
<evidence type="ECO:0000256" key="1">
    <source>
        <dbReference type="SAM" id="Phobius"/>
    </source>
</evidence>
<evidence type="ECO:0000313" key="3">
    <source>
        <dbReference type="Proteomes" id="UP001448207"/>
    </source>
</evidence>
<accession>A0ABR3BG92</accession>
<protein>
    <submittedName>
        <fullName evidence="2">Uncharacterized protein</fullName>
    </submittedName>
</protein>
<proteinExistence type="predicted"/>
<feature type="transmembrane region" description="Helical" evidence="1">
    <location>
        <begin position="95"/>
        <end position="113"/>
    </location>
</feature>